<feature type="region of interest" description="Disordered" evidence="1">
    <location>
        <begin position="1417"/>
        <end position="1443"/>
    </location>
</feature>
<dbReference type="OrthoDB" id="1659780at2"/>
<proteinExistence type="predicted"/>
<feature type="region of interest" description="Disordered" evidence="1">
    <location>
        <begin position="468"/>
        <end position="491"/>
    </location>
</feature>
<feature type="compositionally biased region" description="Basic and acidic residues" evidence="1">
    <location>
        <begin position="1421"/>
        <end position="1443"/>
    </location>
</feature>
<name>A0A1G6L145_9FIRM</name>
<evidence type="ECO:0000313" key="2">
    <source>
        <dbReference type="EMBL" id="SDC37092.1"/>
    </source>
</evidence>
<evidence type="ECO:0000313" key="3">
    <source>
        <dbReference type="Proteomes" id="UP000198943"/>
    </source>
</evidence>
<reference evidence="3" key="1">
    <citation type="submission" date="2016-10" db="EMBL/GenBank/DDBJ databases">
        <authorList>
            <person name="Varghese N."/>
            <person name="Submissions S."/>
        </authorList>
    </citation>
    <scope>NUCLEOTIDE SEQUENCE [LARGE SCALE GENOMIC DNA]</scope>
    <source>
        <strain evidence="3">DSM 11005</strain>
    </source>
</reference>
<feature type="region of interest" description="Disordered" evidence="1">
    <location>
        <begin position="2760"/>
        <end position="2782"/>
    </location>
</feature>
<dbReference type="InterPro" id="IPR012334">
    <property type="entry name" value="Pectin_lyas_fold"/>
</dbReference>
<accession>A0A1G6L145</accession>
<dbReference type="RefSeq" id="WP_093730094.1">
    <property type="nucleotide sequence ID" value="NZ_FMYW01000006.1"/>
</dbReference>
<feature type="non-terminal residue" evidence="2">
    <location>
        <position position="5927"/>
    </location>
</feature>
<evidence type="ECO:0000256" key="1">
    <source>
        <dbReference type="SAM" id="MobiDB-lite"/>
    </source>
</evidence>
<dbReference type="NCBIfam" id="NF012204">
    <property type="entry name" value="adhes_FxxPxG"/>
    <property type="match status" value="1"/>
</dbReference>
<feature type="compositionally biased region" description="Polar residues" evidence="1">
    <location>
        <begin position="2768"/>
        <end position="2782"/>
    </location>
</feature>
<dbReference type="Gene3D" id="2.160.20.10">
    <property type="entry name" value="Single-stranded right-handed beta-helix, Pectin lyase-like"/>
    <property type="match status" value="1"/>
</dbReference>
<keyword evidence="3" id="KW-1185">Reference proteome</keyword>
<sequence length="5927" mass="609247">MAGLIRKISREWRRKKEEWKQQLALSVAAGMLFMPFSAQASEIVKQDGNLQNTVQQNGKVFNIYADKVNGDVAFSEYAKFNLSAGEIANMRFNTLNGGADVNNLINVVNGRINVDGTINAIRNNAVGGNLFFVSEKGMTVGAAGVINAGSINIIAPTGSAVDTIKEHFNNGGDDAARLPGRLKNGYYAVNPSGTIQVAGKLNTVDGITMQAGTINIRNGAALKSAQSVNYSDVVNVSGVNSGITTPGTLTASENANGDIVLSAVAESTSATEEERETWKGEGEALIGLAERKAVVTVEAGSTVESRGAAKITAEASNEDDVWRAPDSPDSFPELLGTVDNPLGQVTRVSARVDVGGMVTGQSVMIDASATNMYNSLNDTSKLSDISQDVINIDKFLKHYNWIKKLHDSLGVDVMYSYLDTKAEVDIQSTAVVTAKGADSFDTEGNFLSPALSITAGSQARNLMTAQTKTEKGREYQKKDAKRVGEDNTDNEARKAYQAKKTEHYGSLSVVYGGNDTAAAVNINGTVKAEQGSANIKANSVNAYNVKSVVNTVTKSVNATDSRIDAAIGVAVTDNNASVSVGENASVTANKNLSVTANASNSHDMNITAQASAKALVATAIGVMEEDSGADVTVNGTLAAIGGSVDIDATNTLSRNNLSVSNSFTGKKPAPAAGDSVNANGEIELEDENMPLLQGVDGILQDVKNDVDKKTAGTAAAASNPSTLEKLSDYFKAGASIGVSVENNDSKVSIGKAAQISSGAGAALTIDALTDLQDTHMMSIGSLVNGNPDATSLVNADAAALVTVFDNNAAITIADGSGTAAGQHATISGGSVSINAKVNEAYGRNKGVVNDFEKIYADLTAIGDLVQDDSKEEYDKTVEDVGTAVNDIRLALIKMTGLDIDDYIGNTITIPTNVTELGLEVMGLSSGLEKFVESGKNGFRNEYNTITATINKNLMQFVRPETYVNFIAAASSNSVGAADPVFPKVGDISLAGAVNVNVLGNHAVTDVGKYAEIKAGAGQAAILADAEQNTVTMNGRPNIDININPILDLAWGNNAKEKRAALVGENAKQGRLDLVKQMISVRPNSSGTNAIGGTVGVMEASTAGKVNIGDYAAVTGYAAPPATGTGSATDSILIKANDETVLTDITFGAGVSGKVGVEGMFGWLGGNIDTGVNIGQGVTIEAKSADTTPAYGNVRVDSTVNAVMTNLVGEISITNGMAAGMSAGITDYSVDNIINMQKAAEDGAARVPVTVRASGLDVAALTDGVINTIALAGTVAIDQNVNKNTEQNDKLDIIENDGDERANEAARGADNGVRDGVILTDNPRQQNEDTGSAKDALLGKEPTRAPRLDIAGSGSVAVNIVNARTEANLNNIEYNVNNTVDAVKDINVEAEDASFVGAWSGSTAVTWKKTVKLDNNNQLDGKVADDPTGKNAHKDSDGLKTKEKDANKSVSVAFAGAVAVNAADQTVESSIRNSKLKRVADIHNTAEKDGALVAAGLAASVSKTTGSESMSFDGAASVSYNKGDGTVTALLENNSVNNDGEAWSGKTNIQNLAMISDTDVAGGIDLTLSLGGKYGFGAGGSLTVSDITNTLSAEAKDGTYYNIGTFQNHAAADLTAVATAVAVSASVGSSGFNFDAALALNHLDNTAKASVYGNEGSHIVIGAGSVDVAAYDANHLNKSFDQYISDSYLDPSMGTYLQEVGSDVADKGGTDTTKGGVSVDYTVATDKDGKTTASPNGYTVNPIDVSDGGTDIGTVALTISAGAKSAGANAAAAVGLISNDFRTDVTNATIVTRGVTDSEDNLHGLDVSANADSLLVNISGGVAASGGKFNGAGSVSVQKTEDTVSAVVEKSTVLSPVLDIEATTGNRNVNLAGQVSAGKNGGGLAMTYNSLNNDTIANLLSSNVSPAENGQNTNVSVAASNDGEVYSVAFGVGAGSTSALNGSIALNFGKDNLEARIGVSEGDKAPVSAIRNAGTVRVASVDDSRKLSVAGGVSGAGTAAVGGSVAYNELGDYSADEHHELKDKQVNRAAIENTDITTDASGASVTVSAKDVSYLDTVSGAVGAAESAAVEGTASVSRLGRITRAEMSGTGIDKNAASRSSFANTKVSADSRGHIFNGAIMLAVSGGASVGAGVSVMEDSADVAASLSDSTVHAGDLSVQAVTKDTAASIGVGGSGGMYAGVAGSVAVNLLNGYTRANIADSTVISENNVTVDAMSDTSLDNYAGTVTFAATGGAVGISVSVNDIQNETGAGISGAGTQITAKSTGSAVKLADTVNDSEIIHDFVNTTNNMAPTYTLTRTDTEYKGITVSSSATNKINSLIENGGLVAEGGQVAGNVNVNLIGGKTEATASLDNKTVTENNSAVTVRGKLEAGSQGDVAVVAHDYANSSAFTGSFGIAGIGASIGLASNTNRISRDTVAAVTGSGTDENAGQITARALRVEAEAKRGIGSVDAGGAIAGVGGAVSNTDDVTLLSGGTKAEVSRINATLSGNVTVAADHNASIHTLSAIVDIGGVGADVGLNIDVIQDESNVETVLERDSVQFTNSGSSSVSVSAKNNVSNDYEMYSLGASGIGASVNGAISVGNSESSVTVSVEDTFVGTSEKRAGDIAVTSDNTLTIKQNTWNSDISLIGGGEGLGVNVTTVDSTTAVSLADSSLYASGNIMVNAVENRSAHNLNGNTMAGGLDAVGVNVSVMTVGREVQDRYTATTYTAEGDKAEIDSGADLANAYREGQDAVNGNTFQADYAYGYVAEDSAATQSAVLGRGGTAAPQHQTQSGSTGNEIPTSVVSASVSGGVLDSKQTVTVQSDAKTNAEMQAMDYGAGPGVSFSGSVAVLDAFRNAETSMDRVTVNAKDIKAGSYLSGTTDMDIYQGGLTATAAGNGAFGFVDNGGSAKMNIGNSNTLTASGSINMEVDDITDVTVDVFSVAASFVGAGGVQVSSLEATGKNDITIGGANRLTAGTISVNAKNTPVLKSHANGINASVLISGNVSVASAEAGRPDGDQHLRTSLTTGDGNVFNAGETGNVSLKATTAITTESIMKALDVSGLGSLLLNFNDSDIYSDTSVTLGKNTYVADHLTVSATTNATENMNAAGVAVSVNGVAAFAVANNSQGSVNRISTAVSAAGTADESGEKGIKTKIKKAEISSSSIVNVTGAAQSYGGSLTGIGTAAELDLDLDNNTTATLQGTWNLADTLKVSALNTETLGLGVDTTAAAIIDASAALLDSTVNQKAGVSVSGATVTTGGEQTYIANNQMSGNKLEVKASGYGGLGVSASNLDQNHTYTGTVDISKSNLKSAGSIQGGSSVTGDFTTDNTVLAAGVVPLVFADSDQNTTYSNSVTVTGSDLKTTGGDDIVLSASDDTTLDFSTVGDNQFGLVGSTSADVTNTLKRTGAVTVTGTSSLDSTGGIAFQAGKNLEGRSTSLNFSIVSEAFNGSVVPVSNSTELVNNMDQSNSVTIGENVTGTSAGDIYLTAYSGKTKLYQDANSYNIWGGSSDSADNTITTTTGNAFPANETVNHSVTVNGALTAGVRNAAALSITGNPSYSTAIIDQIKDLARQYNSETDSAKKQALGQQILALQQELKNSANYDSVKVTIEKGNEILSTGDVKPATITLENGYYSSYEQLKKDMQNSLGTDYYANYEAEMRSLLQEMVAAGFADVKTDKNGKTQYIVYKKREVAGIDLPDIRVSGGDIRIDTPKLAVTGSLTAKGNPEIRVASSSELYLKVNDAVIVKEGGNVYLNDSGINSSTKEDGSFTGAKNIHAEKTNGGSPLVSISNTAGKTDDLLTGDIGIYGQVINHAGDVSIENKNYSIYVTGEGSVAGRNVTIKAENGSIVQNKPDGAITVGPDPVSQWVIDDETAKKIQEKLAGKSNLNTIFTNYAEYRKYIKDNCQIDLPETQPGTSPADRSHGIAAGGSVYISGHDVNLNGLVQSGYASYQAELNSDSLNKIASLDSSYDGSAISDATVLSDSRYAVVQAGARYNEYTDQFVYTPGIYYNPSTKRLVVDSITTNPGQVFITGNVISTGNGRVFAADGAAEISINTAASNRDVQVNNLSVSSGSGLVSITDRLQNKVFEYQNGRVHSYTIGDSDNITDQASDYFTPKDQTLQWTGSVSQSVTNTYSYKEKTYIWFIDDRTDEEIINSRTDDTTVTTVTTGGDTLNNGTYLKDYEHEKPYGLDPTYNGFGRGVFGLYGTDTYGTTVTGPVHQETETNILWGLYKEVTYTWDETTPKLSSTQYVLRADQPVMIASLKTDRAGDISVSAGGGISLAGNISALSGGTVTLNSQKGSVISNDGRILGNHADINAAYDINVLHSALTAGDTASVTLSTVNGDISFDSNQGSLSVVQAKSDKSLGTVKITADRDMVNGASSGAAVQAKRIDLASKNGAIGTEGKAFVVQAGTETVSDDPMDASLSATAAGNIFLTQDNGNMRIGRIESRNGNVTLSAKGNFVNASNNTDTDGSTANSRIDTWTKHGLISDADAANEKTHSAEAAKDVRENAVDVRAYQLARQKLVIEGQSFSAVNTNDVAMGAVGYKAAAAKLAADFAAGMGNAMETYTAAVQKAKDVFDRSAGTGADKAALLDAYNDAFKAYAGARLAYFRSKGYDYTADEAQVVADYIALKIAEGGWSKNSLLYAVREGIVNSAPGELPGYDTPNVKANKITFSTGGIGEDSAPVTISREDFKKEDNLKLLASAQAGELTWNYENGNLISVTVQKERPVVVSTPDAGGVIVNSTGKPVYLAATSPVKDADGNVKEGSALHILSDINAGNNNVKLQAGNGITVAKDNGGAGTITAKNLILHGGLGDVGASAKPVQTDISGTLDANSAKSIAVHQVSTEHDLTLKSVIAGDAIELTADKAIEMMPTRSEEASGHLSAKSHIDLTALGGGVGQTEAIRILTGDAEVNIKAKNNTQVVGKPNVDNSLVLGTVTVSDGSFAAKAKNDIKTGAVQAKNDVSLLSMEGAVTNNKTVTSSAGNIRINAQKDITNNGVIKADKEIRLTAAEGNINSASATGVYLDAGASLTLQAEKGDVGSADSALRIRNNKNVPINVTARNAWLQGVANTSGTDTNNMTLGAIRVANGFTAESEGNIVSGTGSDAYLDAGTQVTLQAEKGNVGSADQALRVLNKNNVPIDVTAQNAWLKGVANTSGSDMNTMRLRNVRVNTLLHAESEGTLKTNAVSAGKAELAAADDVEIGGLLAVDTEFTAKAKGRIYETESGVVRTQSGTDKVELEAGRGIALDNRDNSFVRLVVHGTENANASGGYNAIDGNVSITVNGDRDWNLMAPEIMDEAIPVKGILATVSSPVNGNVSLVNVAKDATIVLYKNGIVTNKGEAGEGDVSIAADNSIVVTQEISAAHDVSVKSNAGHIYVKHAIEAKEGSIRVTTGEGNIHVGDSGPNRKTITAKKDITLATDLGKIDIHGKTESLEGDITLSAKSKEYNPGADGMNILLSDQGVVKAAGYVNLKTENGDIHITDRIISGEGLTAEITKQGSVYFDRSVAANGNVEISADQGSINVGNSVISQNGNINMQTVNGDVNVDNNVTALNGDITLKTVKGDVRVNNNVTAHNGDISLQTVNGDVNVDNNVTALNGDISLKTVEGDVNVNNKVAANNGSVTATTEAGDIHIGDNGETERTVYAKKDILLATGQGKIDIHGKTESSEGNITLSAKSKDYTPDEGGMNIQISDHGIVKAAGYVNLKAENGDIHVTNRILSGEGLTAEVKKQGSVFFDRSVVVNKDVDIRADQGSIHVGNSVISQNGNINMQTVNGHVNVDNNVTANHGNVTATAGGDVITGGMIRSGKEISLKSNTGNIVSVAGSDAYLDAGTQITLQAEKGNVGSADQALRVLNKNNVPIDVTAQNAWLKGVANTSGADTNTMSLRNVRVNNLLHAESEGTLKTGTVSAGKAELAAADDVEIGGLLAVDTEFTAKAK</sequence>
<organism evidence="2 3">
    <name type="scientific">Succiniclasticum ruminis</name>
    <dbReference type="NCBI Taxonomy" id="40841"/>
    <lineage>
        <taxon>Bacteria</taxon>
        <taxon>Bacillati</taxon>
        <taxon>Bacillota</taxon>
        <taxon>Negativicutes</taxon>
        <taxon>Acidaminococcales</taxon>
        <taxon>Acidaminococcaceae</taxon>
        <taxon>Succiniclasticum</taxon>
    </lineage>
</organism>
<feature type="region of interest" description="Disordered" evidence="1">
    <location>
        <begin position="1304"/>
        <end position="1340"/>
    </location>
</feature>
<gene>
    <name evidence="2" type="ORF">SAMN04487864_1066</name>
</gene>
<dbReference type="EMBL" id="FMYW01000006">
    <property type="protein sequence ID" value="SDC37092.1"/>
    <property type="molecule type" value="Genomic_DNA"/>
</dbReference>
<protein>
    <submittedName>
        <fullName evidence="2">DUF4097 and DUF4098 domain-containing protein YvlB</fullName>
    </submittedName>
</protein>
<dbReference type="Proteomes" id="UP000198943">
    <property type="component" value="Unassembled WGS sequence"/>
</dbReference>